<feature type="domain" description="Beta-lactamase-related" evidence="1">
    <location>
        <begin position="37"/>
        <end position="318"/>
    </location>
</feature>
<name>K6WNT2_9MICO</name>
<dbReference type="SUPFAM" id="SSF56601">
    <property type="entry name" value="beta-lactamase/transpeptidase-like"/>
    <property type="match status" value="1"/>
</dbReference>
<dbReference type="Pfam" id="PF00144">
    <property type="entry name" value="Beta-lactamase"/>
    <property type="match status" value="1"/>
</dbReference>
<evidence type="ECO:0000313" key="2">
    <source>
        <dbReference type="EMBL" id="GAB95471.1"/>
    </source>
</evidence>
<dbReference type="InterPro" id="IPR012338">
    <property type="entry name" value="Beta-lactam/transpept-like"/>
</dbReference>
<proteinExistence type="predicted"/>
<evidence type="ECO:0000259" key="1">
    <source>
        <dbReference type="Pfam" id="PF00144"/>
    </source>
</evidence>
<dbReference type="STRING" id="1184609.KILIM_021_00110"/>
<comment type="caution">
    <text evidence="2">The sequence shown here is derived from an EMBL/GenBank/DDBJ whole genome shotgun (WGS) entry which is preliminary data.</text>
</comment>
<dbReference type="InterPro" id="IPR001466">
    <property type="entry name" value="Beta-lactam-related"/>
</dbReference>
<accession>K6WNT2</accession>
<dbReference type="InterPro" id="IPR050789">
    <property type="entry name" value="Diverse_Enzym_Activities"/>
</dbReference>
<gene>
    <name evidence="2" type="ORF">KILIM_021_00110</name>
</gene>
<dbReference type="EMBL" id="BAHD01000021">
    <property type="protein sequence ID" value="GAB95471.1"/>
    <property type="molecule type" value="Genomic_DNA"/>
</dbReference>
<organism evidence="2 3">
    <name type="scientific">Kineosphaera limosa NBRC 100340</name>
    <dbReference type="NCBI Taxonomy" id="1184609"/>
    <lineage>
        <taxon>Bacteria</taxon>
        <taxon>Bacillati</taxon>
        <taxon>Actinomycetota</taxon>
        <taxon>Actinomycetes</taxon>
        <taxon>Micrococcales</taxon>
        <taxon>Dermatophilaceae</taxon>
        <taxon>Kineosphaera</taxon>
    </lineage>
</organism>
<dbReference type="PANTHER" id="PTHR43283">
    <property type="entry name" value="BETA-LACTAMASE-RELATED"/>
    <property type="match status" value="1"/>
</dbReference>
<dbReference type="AlphaFoldDB" id="K6WNT2"/>
<dbReference type="RefSeq" id="WP_006592003.1">
    <property type="nucleotide sequence ID" value="NZ_BAHD01000021.1"/>
</dbReference>
<dbReference type="eggNOG" id="COG1680">
    <property type="taxonomic scope" value="Bacteria"/>
</dbReference>
<reference evidence="2 3" key="1">
    <citation type="submission" date="2012-08" db="EMBL/GenBank/DDBJ databases">
        <title>Whole genome shotgun sequence of Kineosphaera limosa NBRC 100340.</title>
        <authorList>
            <person name="Yoshida I."/>
            <person name="Isaki S."/>
            <person name="Hosoyama A."/>
            <person name="Tsuchikane K."/>
            <person name="Katsumata H."/>
            <person name="Ando Y."/>
            <person name="Ohji S."/>
            <person name="Hamada M."/>
            <person name="Tamura T."/>
            <person name="Yamazoe A."/>
            <person name="Yamazaki S."/>
            <person name="Fujita N."/>
        </authorList>
    </citation>
    <scope>NUCLEOTIDE SEQUENCE [LARGE SCALE GENOMIC DNA]</scope>
    <source>
        <strain evidence="2 3">NBRC 100340</strain>
    </source>
</reference>
<protein>
    <recommendedName>
        <fullName evidence="1">Beta-lactamase-related domain-containing protein</fullName>
    </recommendedName>
</protein>
<dbReference type="PANTHER" id="PTHR43283:SF7">
    <property type="entry name" value="BETA-LACTAMASE-RELATED DOMAIN-CONTAINING PROTEIN"/>
    <property type="match status" value="1"/>
</dbReference>
<sequence length="518" mass="54589">MLPRTSPAAAGLEADRFAAGLAALVDAAAATRLELHSLMVVRRGHVVAQGWWEPYRPDGIALVYSLSKALTTTGVGIAVGEGLLDVDAPLSEVLGDLMPTRAAAWARTARVRDLLTMASGHAVDAIEVMARAADAGRDPLRAFLELPAEHSPGTLFTYNQGCTLTLAAALARVTGQRLVDWLRPRLLEPLGIEHIDWTLMGGVPGPTGAGLEMGYSGAHLGTEAIAALGELWRCEGRWGGRQLLPAEYVAAASGVRIATAGEIGVGMDGAADWERGYGYQLWASRHGYRGDGAFGQFCLVLPQQEAVVVLTAQTTRMQDEIDLVWRHLIPVLADRPHDASAAADGATVADGAAVELTGLRLPPPAGGFTPGAGLLDTAHPVGTPEQLRHVHSVRLTRGGGVLLMTWRADGADHSTRVGVGEWVRGELPHPPSLRPAVATAAVADADSVTVSVIYVESPHSLTLTITRDGARMRWRTAPLRWIGAGNPGAEHGCAPITDRMRRPIRVVAASASGPARLP</sequence>
<dbReference type="Gene3D" id="3.40.710.10">
    <property type="entry name" value="DD-peptidase/beta-lactamase superfamily"/>
    <property type="match status" value="1"/>
</dbReference>
<evidence type="ECO:0000313" key="3">
    <source>
        <dbReference type="Proteomes" id="UP000008366"/>
    </source>
</evidence>
<keyword evidence="3" id="KW-1185">Reference proteome</keyword>
<dbReference type="Proteomes" id="UP000008366">
    <property type="component" value="Unassembled WGS sequence"/>
</dbReference>